<reference evidence="5" key="1">
    <citation type="journal article" date="2019" name="Int. J. Syst. Evol. Microbiol.">
        <title>The Global Catalogue of Microorganisms (GCM) 10K type strain sequencing project: providing services to taxonomists for standard genome sequencing and annotation.</title>
        <authorList>
            <consortium name="The Broad Institute Genomics Platform"/>
            <consortium name="The Broad Institute Genome Sequencing Center for Infectious Disease"/>
            <person name="Wu L."/>
            <person name="Ma J."/>
        </authorList>
    </citation>
    <scope>NUCLEOTIDE SEQUENCE [LARGE SCALE GENOMIC DNA]</scope>
    <source>
        <strain evidence="5">CGMCC 1.15475</strain>
    </source>
</reference>
<gene>
    <name evidence="4" type="ORF">ACFSDB_16975</name>
</gene>
<dbReference type="SUPFAM" id="SSF53098">
    <property type="entry name" value="Ribonuclease H-like"/>
    <property type="match status" value="1"/>
</dbReference>
<dbReference type="Gene3D" id="3.30.420.10">
    <property type="entry name" value="Ribonuclease H-like superfamily/Ribonuclease H"/>
    <property type="match status" value="1"/>
</dbReference>
<dbReference type="Pfam" id="PF13276">
    <property type="entry name" value="HTH_21"/>
    <property type="match status" value="1"/>
</dbReference>
<evidence type="ECO:0000256" key="1">
    <source>
        <dbReference type="ARBA" id="ARBA00002286"/>
    </source>
</evidence>
<name>A0ABW4QLU1_9BACL</name>
<dbReference type="PANTHER" id="PTHR46889:SF5">
    <property type="entry name" value="INTEGRASE PROTEIN"/>
    <property type="match status" value="1"/>
</dbReference>
<dbReference type="Pfam" id="PF20310">
    <property type="entry name" value="HTH_Tnp_2"/>
    <property type="match status" value="1"/>
</dbReference>
<keyword evidence="2" id="KW-0175">Coiled coil</keyword>
<feature type="coiled-coil region" evidence="2">
    <location>
        <begin position="103"/>
        <end position="130"/>
    </location>
</feature>
<comment type="caution">
    <text evidence="4">The sequence shown here is derived from an EMBL/GenBank/DDBJ whole genome shotgun (WGS) entry which is preliminary data.</text>
</comment>
<keyword evidence="5" id="KW-1185">Reference proteome</keyword>
<evidence type="ECO:0000313" key="5">
    <source>
        <dbReference type="Proteomes" id="UP001597273"/>
    </source>
</evidence>
<dbReference type="Pfam" id="PF13333">
    <property type="entry name" value="rve_2"/>
    <property type="match status" value="1"/>
</dbReference>
<dbReference type="InterPro" id="IPR025948">
    <property type="entry name" value="HTH-like_dom"/>
</dbReference>
<dbReference type="InterPro" id="IPR036397">
    <property type="entry name" value="RNaseH_sf"/>
</dbReference>
<dbReference type="NCBIfam" id="NF033516">
    <property type="entry name" value="transpos_IS3"/>
    <property type="match status" value="1"/>
</dbReference>
<comment type="function">
    <text evidence="1">Involved in the transposition of the insertion sequence.</text>
</comment>
<proteinExistence type="predicted"/>
<dbReference type="Pfam" id="PF00665">
    <property type="entry name" value="rve"/>
    <property type="match status" value="1"/>
</dbReference>
<dbReference type="InterPro" id="IPR001584">
    <property type="entry name" value="Integrase_cat-core"/>
</dbReference>
<dbReference type="PANTHER" id="PTHR46889">
    <property type="entry name" value="TRANSPOSASE INSF FOR INSERTION SEQUENCE IS3B-RELATED"/>
    <property type="match status" value="1"/>
</dbReference>
<evidence type="ECO:0000313" key="4">
    <source>
        <dbReference type="EMBL" id="MFD1864592.1"/>
    </source>
</evidence>
<dbReference type="InterPro" id="IPR046929">
    <property type="entry name" value="HTH_Tnp"/>
</dbReference>
<evidence type="ECO:0000259" key="3">
    <source>
        <dbReference type="PROSITE" id="PS50994"/>
    </source>
</evidence>
<organism evidence="4 5">
    <name type="scientific">Planococcus chinensis</name>
    <dbReference type="NCBI Taxonomy" id="272917"/>
    <lineage>
        <taxon>Bacteria</taxon>
        <taxon>Bacillati</taxon>
        <taxon>Bacillota</taxon>
        <taxon>Bacilli</taxon>
        <taxon>Bacillales</taxon>
        <taxon>Caryophanaceae</taxon>
        <taxon>Planococcus</taxon>
    </lineage>
</organism>
<sequence>MSKRIFNEHQCRQLEANPNVAAVSERAIQYTPEFKVKAVNENLQGKGPAQIFIEHGFDLTVIGAEKPKSSLKRWRKSYHLYGEQGFFEERRGKGSTGRPSTKELSAEKKLEKAEARIKYLEAEMGTLKKARGARKAGEETQLTPAEKYAAINAVVRKFQLKNLVELLCGTAGVSRSGYYAWLKKAEQHAIREEQDYEDYLLLKSIYDAHRGKIGYRHFYMILTELLETPMNHKKILRLMHKFNLFAKVRRANPYKQIAKATQEHAVCPNLLNREFDQDEPGKVFVTDITYLPNRSGQMAYLSAVKDVASREMVAYEVTTSLSMEIVYRTLKKLEEALDGNIHPEAMIHSDQGFHYTHPEYQQRVKELGLTQSMSRRGNCIDNAPMESFFGHFKDEVDFKHATSLAELKALVDEYMAHYNGTRKQWNLKKMTPAQYRSHLIAA</sequence>
<dbReference type="InterPro" id="IPR048020">
    <property type="entry name" value="Transpos_IS3"/>
</dbReference>
<dbReference type="PROSITE" id="PS50994">
    <property type="entry name" value="INTEGRASE"/>
    <property type="match status" value="1"/>
</dbReference>
<feature type="domain" description="Integrase catalytic" evidence="3">
    <location>
        <begin position="276"/>
        <end position="440"/>
    </location>
</feature>
<dbReference type="InterPro" id="IPR012337">
    <property type="entry name" value="RNaseH-like_sf"/>
</dbReference>
<dbReference type="InterPro" id="IPR009057">
    <property type="entry name" value="Homeodomain-like_sf"/>
</dbReference>
<accession>A0ABW4QLU1</accession>
<dbReference type="EMBL" id="JBHUFW010000018">
    <property type="protein sequence ID" value="MFD1864592.1"/>
    <property type="molecule type" value="Genomic_DNA"/>
</dbReference>
<protein>
    <submittedName>
        <fullName evidence="4">IS3 family transposase</fullName>
    </submittedName>
</protein>
<dbReference type="InterPro" id="IPR050900">
    <property type="entry name" value="Transposase_IS3/IS150/IS904"/>
</dbReference>
<evidence type="ECO:0000256" key="2">
    <source>
        <dbReference type="SAM" id="Coils"/>
    </source>
</evidence>
<dbReference type="SUPFAM" id="SSF46689">
    <property type="entry name" value="Homeodomain-like"/>
    <property type="match status" value="1"/>
</dbReference>
<dbReference type="RefSeq" id="WP_377340723.1">
    <property type="nucleotide sequence ID" value="NZ_JBHUFW010000018.1"/>
</dbReference>
<dbReference type="Proteomes" id="UP001597273">
    <property type="component" value="Unassembled WGS sequence"/>
</dbReference>